<dbReference type="CDD" id="cd00995">
    <property type="entry name" value="PBP2_NikA_DppA_OppA_like"/>
    <property type="match status" value="1"/>
</dbReference>
<dbReference type="AlphaFoldDB" id="A0A1H6G6I7"/>
<dbReference type="Gene3D" id="3.40.190.10">
    <property type="entry name" value="Periplasmic binding protein-like II"/>
    <property type="match status" value="1"/>
</dbReference>
<dbReference type="PIRSF" id="PIRSF002741">
    <property type="entry name" value="MppA"/>
    <property type="match status" value="1"/>
</dbReference>
<keyword evidence="3" id="KW-0732">Signal</keyword>
<dbReference type="PROSITE" id="PS51257">
    <property type="entry name" value="PROKAR_LIPOPROTEIN"/>
    <property type="match status" value="1"/>
</dbReference>
<keyword evidence="2" id="KW-0813">Transport</keyword>
<evidence type="ECO:0000256" key="3">
    <source>
        <dbReference type="ARBA" id="ARBA00022729"/>
    </source>
</evidence>
<dbReference type="InterPro" id="IPR030678">
    <property type="entry name" value="Peptide/Ni-bd"/>
</dbReference>
<dbReference type="Pfam" id="PF00496">
    <property type="entry name" value="SBP_bac_5"/>
    <property type="match status" value="1"/>
</dbReference>
<dbReference type="EMBL" id="FNWL01000004">
    <property type="protein sequence ID" value="SEH17505.1"/>
    <property type="molecule type" value="Genomic_DNA"/>
</dbReference>
<evidence type="ECO:0000256" key="2">
    <source>
        <dbReference type="ARBA" id="ARBA00022448"/>
    </source>
</evidence>
<dbReference type="GO" id="GO:0042597">
    <property type="term" value="C:periplasmic space"/>
    <property type="evidence" value="ECO:0007669"/>
    <property type="project" value="UniProtKB-ARBA"/>
</dbReference>
<comment type="similarity">
    <text evidence="1">Belongs to the bacterial solute-binding protein 5 family.</text>
</comment>
<dbReference type="Gene3D" id="3.90.76.10">
    <property type="entry name" value="Dipeptide-binding Protein, Domain 1"/>
    <property type="match status" value="1"/>
</dbReference>
<dbReference type="PANTHER" id="PTHR30290">
    <property type="entry name" value="PERIPLASMIC BINDING COMPONENT OF ABC TRANSPORTER"/>
    <property type="match status" value="1"/>
</dbReference>
<feature type="domain" description="Solute-binding protein family 5" evidence="5">
    <location>
        <begin position="109"/>
        <end position="468"/>
    </location>
</feature>
<feature type="compositionally biased region" description="Acidic residues" evidence="4">
    <location>
        <begin position="36"/>
        <end position="59"/>
    </location>
</feature>
<dbReference type="InterPro" id="IPR000914">
    <property type="entry name" value="SBP_5_dom"/>
</dbReference>
<evidence type="ECO:0000259" key="5">
    <source>
        <dbReference type="Pfam" id="PF00496"/>
    </source>
</evidence>
<accession>A0A1H6G6I7</accession>
<dbReference type="PANTHER" id="PTHR30290:SF9">
    <property type="entry name" value="OLIGOPEPTIDE-BINDING PROTEIN APPA"/>
    <property type="match status" value="1"/>
</dbReference>
<evidence type="ECO:0000256" key="1">
    <source>
        <dbReference type="ARBA" id="ARBA00005695"/>
    </source>
</evidence>
<reference evidence="7" key="1">
    <citation type="submission" date="2016-10" db="EMBL/GenBank/DDBJ databases">
        <authorList>
            <person name="Varghese N."/>
            <person name="Submissions S."/>
        </authorList>
    </citation>
    <scope>NUCLEOTIDE SEQUENCE [LARGE SCALE GENOMIC DNA]</scope>
    <source>
        <strain evidence="7">CGMCC 1.8981</strain>
    </source>
</reference>
<dbReference type="Proteomes" id="UP000199112">
    <property type="component" value="Unassembled WGS sequence"/>
</dbReference>
<dbReference type="GO" id="GO:0043190">
    <property type="term" value="C:ATP-binding cassette (ABC) transporter complex"/>
    <property type="evidence" value="ECO:0007669"/>
    <property type="project" value="InterPro"/>
</dbReference>
<evidence type="ECO:0000313" key="7">
    <source>
        <dbReference type="Proteomes" id="UP000199112"/>
    </source>
</evidence>
<gene>
    <name evidence="6" type="ORF">SAMN04487967_3218</name>
</gene>
<keyword evidence="7" id="KW-1185">Reference proteome</keyword>
<dbReference type="GO" id="GO:0015833">
    <property type="term" value="P:peptide transport"/>
    <property type="evidence" value="ECO:0007669"/>
    <property type="project" value="TreeGrafter"/>
</dbReference>
<name>A0A1H6G6I7_9EURY</name>
<evidence type="ECO:0000256" key="4">
    <source>
        <dbReference type="SAM" id="MobiDB-lite"/>
    </source>
</evidence>
<dbReference type="GO" id="GO:1904680">
    <property type="term" value="F:peptide transmembrane transporter activity"/>
    <property type="evidence" value="ECO:0007669"/>
    <property type="project" value="TreeGrafter"/>
</dbReference>
<proteinExistence type="inferred from homology"/>
<dbReference type="Gene3D" id="3.10.105.10">
    <property type="entry name" value="Dipeptide-binding Protein, Domain 3"/>
    <property type="match status" value="1"/>
</dbReference>
<dbReference type="SUPFAM" id="SSF53850">
    <property type="entry name" value="Periplasmic binding protein-like II"/>
    <property type="match status" value="1"/>
</dbReference>
<protein>
    <submittedName>
        <fullName evidence="6">Peptide/nickel transport system substrate-binding protein</fullName>
    </submittedName>
</protein>
<organism evidence="6 7">
    <name type="scientific">Natronorubrum sediminis</name>
    <dbReference type="NCBI Taxonomy" id="640943"/>
    <lineage>
        <taxon>Archaea</taxon>
        <taxon>Methanobacteriati</taxon>
        <taxon>Methanobacteriota</taxon>
        <taxon>Stenosarchaea group</taxon>
        <taxon>Halobacteria</taxon>
        <taxon>Halobacteriales</taxon>
        <taxon>Natrialbaceae</taxon>
        <taxon>Natronorubrum</taxon>
    </lineage>
</organism>
<evidence type="ECO:0000313" key="6">
    <source>
        <dbReference type="EMBL" id="SEH17505.1"/>
    </source>
</evidence>
<sequence>MSSMRGNNKGATRRRVLVTGASAGAIALAGCIGGNGDDDGDGEIIDPDEYDYERDEPDDEDAAMESTMVYTQELERDDDFDPVVSNDAYSMQVANLLYDSLYEFDYEYELQPKVAVDFPDVERDDTRFIYEIHDGIEFHNGDELTADDVAHSFLAPVEEETPNMSSYDMIDDIEIIDDTQLQVDLEFPYGPWEMFNQGVNIVPEDARTDDTEAFNTDPIGSGPFMWSDYQMGEYVELERNDDYWDDPLPYLAEIRFEDNVDDSSRVGEILAGDTDAIGDVPNADWDEIDGEDDINAHVAESPSVAYMFFNCNDGAGTADADVRRGIAHAFSATDYVETYLYNAAAPVVTPTSPITNELWDFPLDDWGEAYPDYDPDLAQELLDENAPDDWNPTFMAPDDERATLAERVAQRLDEIGYDMEVQTMAFDQMLDQTVYSEGDPDDYELYISGWTGGPDPDQYLYPNFHESQESLNQGHFYDGSDDFHDNIIAARETGDQAEREELYTDVIGEIIEEVPALPIFTEHNSMATGEHIKDMHVHPQMQYNPHVVSGDGNVWVDDD</sequence>
<dbReference type="InterPro" id="IPR039424">
    <property type="entry name" value="SBP_5"/>
</dbReference>
<feature type="region of interest" description="Disordered" evidence="4">
    <location>
        <begin position="35"/>
        <end position="59"/>
    </location>
</feature>